<organism evidence="2">
    <name type="scientific">Tetraselmis sp. GSL018</name>
    <dbReference type="NCBI Taxonomy" id="582737"/>
    <lineage>
        <taxon>Eukaryota</taxon>
        <taxon>Viridiplantae</taxon>
        <taxon>Chlorophyta</taxon>
        <taxon>core chlorophytes</taxon>
        <taxon>Chlorodendrophyceae</taxon>
        <taxon>Chlorodendrales</taxon>
        <taxon>Chlorodendraceae</taxon>
        <taxon>Tetraselmis</taxon>
    </lineage>
</organism>
<evidence type="ECO:0000313" key="2">
    <source>
        <dbReference type="EMBL" id="JAC68373.1"/>
    </source>
</evidence>
<dbReference type="SUPFAM" id="SSF53335">
    <property type="entry name" value="S-adenosyl-L-methionine-dependent methyltransferases"/>
    <property type="match status" value="1"/>
</dbReference>
<dbReference type="InterPro" id="IPR029063">
    <property type="entry name" value="SAM-dependent_MTases_sf"/>
</dbReference>
<feature type="non-terminal residue" evidence="2">
    <location>
        <position position="1"/>
    </location>
</feature>
<dbReference type="CDD" id="cd02440">
    <property type="entry name" value="AdoMet_MTases"/>
    <property type="match status" value="1"/>
</dbReference>
<name>A0A061R8R4_9CHLO</name>
<dbReference type="PANTHER" id="PTHR14614:SF163">
    <property type="entry name" value="METHYLTRANSFERASE SMALL DOMAIN-CONTAINING PROTEIN"/>
    <property type="match status" value="1"/>
</dbReference>
<sequence>DGERRCAVELGAGLGLPSIVAGALGFRVVATDGDASALELLQRNLDRNGLRGRARAAQLAWGHPDPAAAAGLGSPPDLILASDVVYGNDPAKWRALVHTMASLAGPGTLIALANMQRYPIHHPLSEAVFLTEALGPGFHMARLPTDELHPEYRRAGAGSCAVFLLRRKDGASPRPALPEPRAGDCPAQPRKRR</sequence>
<feature type="non-terminal residue" evidence="2">
    <location>
        <position position="193"/>
    </location>
</feature>
<feature type="region of interest" description="Disordered" evidence="1">
    <location>
        <begin position="170"/>
        <end position="193"/>
    </location>
</feature>
<dbReference type="Pfam" id="PF10294">
    <property type="entry name" value="Methyltransf_16"/>
    <property type="match status" value="1"/>
</dbReference>
<accession>A0A061R8R4</accession>
<proteinExistence type="predicted"/>
<evidence type="ECO:0000256" key="1">
    <source>
        <dbReference type="SAM" id="MobiDB-lite"/>
    </source>
</evidence>
<gene>
    <name evidence="2" type="ORF">TSPGSL018_8889</name>
</gene>
<dbReference type="Gene3D" id="3.40.50.150">
    <property type="entry name" value="Vaccinia Virus protein VP39"/>
    <property type="match status" value="1"/>
</dbReference>
<protein>
    <submittedName>
        <fullName evidence="2">Uncharacterized protein</fullName>
    </submittedName>
</protein>
<dbReference type="PANTHER" id="PTHR14614">
    <property type="entry name" value="HEPATOCELLULAR CARCINOMA-ASSOCIATED ANTIGEN"/>
    <property type="match status" value="1"/>
</dbReference>
<dbReference type="InterPro" id="IPR019410">
    <property type="entry name" value="Methyltransf_16"/>
</dbReference>
<dbReference type="EMBL" id="GBEZ01018021">
    <property type="protein sequence ID" value="JAC68373.1"/>
    <property type="molecule type" value="Transcribed_RNA"/>
</dbReference>
<dbReference type="AlphaFoldDB" id="A0A061R8R4"/>
<reference evidence="2" key="1">
    <citation type="submission" date="2014-05" db="EMBL/GenBank/DDBJ databases">
        <title>The transcriptome of the halophilic microalga Tetraselmis sp. GSL018 isolated from the Great Salt Lake, Utah.</title>
        <authorList>
            <person name="Jinkerson R.E."/>
            <person name="D'Adamo S."/>
            <person name="Posewitz M.C."/>
        </authorList>
    </citation>
    <scope>NUCLEOTIDE SEQUENCE</scope>
    <source>
        <strain evidence="2">GSL018</strain>
    </source>
</reference>